<evidence type="ECO:0000313" key="5">
    <source>
        <dbReference type="Proteomes" id="UP001156664"/>
    </source>
</evidence>
<evidence type="ECO:0000259" key="3">
    <source>
        <dbReference type="Pfam" id="PF14870"/>
    </source>
</evidence>
<dbReference type="SUPFAM" id="SSF110296">
    <property type="entry name" value="Oligoxyloglucan reducing end-specific cellobiohydrolase"/>
    <property type="match status" value="1"/>
</dbReference>
<proteinExistence type="predicted"/>
<accession>A0ABQ5YNQ4</accession>
<evidence type="ECO:0000256" key="1">
    <source>
        <dbReference type="ARBA" id="ARBA00022531"/>
    </source>
</evidence>
<evidence type="ECO:0000256" key="2">
    <source>
        <dbReference type="ARBA" id="ARBA00023276"/>
    </source>
</evidence>
<gene>
    <name evidence="4" type="ORF">GCM10007875_01590</name>
</gene>
<name>A0ABQ5YNQ4_9BURK</name>
<dbReference type="RefSeq" id="WP_284279371.1">
    <property type="nucleotide sequence ID" value="NZ_BSOJ01000002.1"/>
</dbReference>
<sequence length="354" mass="38928">MLTQPQQAFALKDGIERPAFMAPLATQAFMFAVADRKSTALAVGEHGIILRTQTGSWRQWKQMPCPVSVSLTNVRFVTDHLVFAVGHDGVVLKSTDAGQTWVKVFDGNQANAQIIEQAKKNLDTAAPGAAQKDAQYALEDAQADAQFGPSRPLLDVFFKNENTGWIVGSYGQIFETLDSGATWRLISQRLNNPELKHYNSIDGSANGLMLISGEGGLVYASSDWGQTWKTLSSGYNGHFYGTFVENPQPGHLRFLAYGFGGTIYRYDAEDAQWQKLPKVSGDSLVKALPGGIDKVIFLDQRGRMFELDEKTNAIRILRADTSETATDMTEIGHEYLISTRHGSQIWSLNPSSGQ</sequence>
<keyword evidence="2" id="KW-0604">Photosystem II</keyword>
<dbReference type="InterPro" id="IPR028203">
    <property type="entry name" value="PSII_CF48-like_dom"/>
</dbReference>
<dbReference type="PANTHER" id="PTHR47199:SF2">
    <property type="entry name" value="PHOTOSYSTEM II STABILITY_ASSEMBLY FACTOR HCF136, CHLOROPLASTIC"/>
    <property type="match status" value="1"/>
</dbReference>
<dbReference type="Gene3D" id="2.130.10.10">
    <property type="entry name" value="YVTN repeat-like/Quinoprotein amine dehydrogenase"/>
    <property type="match status" value="2"/>
</dbReference>
<feature type="domain" description="Photosynthesis system II assembly factor Ycf48/Hcf136-like" evidence="3">
    <location>
        <begin position="152"/>
        <end position="232"/>
    </location>
</feature>
<dbReference type="InterPro" id="IPR015943">
    <property type="entry name" value="WD40/YVTN_repeat-like_dom_sf"/>
</dbReference>
<dbReference type="Proteomes" id="UP001156664">
    <property type="component" value="Unassembled WGS sequence"/>
</dbReference>
<dbReference type="EMBL" id="BSOJ01000002">
    <property type="protein sequence ID" value="GLR25072.1"/>
    <property type="molecule type" value="Genomic_DNA"/>
</dbReference>
<reference evidence="5" key="1">
    <citation type="journal article" date="2019" name="Int. J. Syst. Evol. Microbiol.">
        <title>The Global Catalogue of Microorganisms (GCM) 10K type strain sequencing project: providing services to taxonomists for standard genome sequencing and annotation.</title>
        <authorList>
            <consortium name="The Broad Institute Genomics Platform"/>
            <consortium name="The Broad Institute Genome Sequencing Center for Infectious Disease"/>
            <person name="Wu L."/>
            <person name="Ma J."/>
        </authorList>
    </citation>
    <scope>NUCLEOTIDE SEQUENCE [LARGE SCALE GENOMIC DNA]</scope>
    <source>
        <strain evidence="5">NBRC 105857</strain>
    </source>
</reference>
<keyword evidence="1" id="KW-0602">Photosynthesis</keyword>
<dbReference type="PANTHER" id="PTHR47199">
    <property type="entry name" value="PHOTOSYSTEM II STABILITY/ASSEMBLY FACTOR HCF136, CHLOROPLASTIC"/>
    <property type="match status" value="1"/>
</dbReference>
<comment type="caution">
    <text evidence="4">The sequence shown here is derived from an EMBL/GenBank/DDBJ whole genome shotgun (WGS) entry which is preliminary data.</text>
</comment>
<protein>
    <recommendedName>
        <fullName evidence="3">Photosynthesis system II assembly factor Ycf48/Hcf136-like domain-containing protein</fullName>
    </recommendedName>
</protein>
<organism evidence="4 5">
    <name type="scientific">Limnobacter litoralis</name>
    <dbReference type="NCBI Taxonomy" id="481366"/>
    <lineage>
        <taxon>Bacteria</taxon>
        <taxon>Pseudomonadati</taxon>
        <taxon>Pseudomonadota</taxon>
        <taxon>Betaproteobacteria</taxon>
        <taxon>Burkholderiales</taxon>
        <taxon>Burkholderiaceae</taxon>
        <taxon>Limnobacter</taxon>
    </lineage>
</organism>
<dbReference type="Pfam" id="PF14870">
    <property type="entry name" value="PSII_BNR"/>
    <property type="match status" value="1"/>
</dbReference>
<evidence type="ECO:0000313" key="4">
    <source>
        <dbReference type="EMBL" id="GLR25072.1"/>
    </source>
</evidence>
<keyword evidence="5" id="KW-1185">Reference proteome</keyword>